<comment type="caution">
    <text evidence="7">The sequence shown here is derived from an EMBL/GenBank/DDBJ whole genome shotgun (WGS) entry which is preliminary data.</text>
</comment>
<proteinExistence type="predicted"/>
<gene>
    <name evidence="7" type="ORF">MHBO_000203</name>
</gene>
<keyword evidence="3" id="KW-0862">Zinc</keyword>
<comment type="cofactor">
    <cofactor evidence="1">
        <name>Mg(2+)</name>
        <dbReference type="ChEBI" id="CHEBI:18420"/>
    </cofactor>
</comment>
<dbReference type="PROSITE" id="PS01125">
    <property type="entry name" value="ROK"/>
    <property type="match status" value="1"/>
</dbReference>
<dbReference type="EC" id="2.7.1.4" evidence="5"/>
<dbReference type="Proteomes" id="UP001439008">
    <property type="component" value="Unassembled WGS sequence"/>
</dbReference>
<evidence type="ECO:0000256" key="6">
    <source>
        <dbReference type="ARBA" id="ARBA00048451"/>
    </source>
</evidence>
<evidence type="ECO:0000313" key="7">
    <source>
        <dbReference type="EMBL" id="MES1918195.1"/>
    </source>
</evidence>
<dbReference type="SUPFAM" id="SSF53067">
    <property type="entry name" value="Actin-like ATPase domain"/>
    <property type="match status" value="1"/>
</dbReference>
<evidence type="ECO:0000256" key="5">
    <source>
        <dbReference type="ARBA" id="ARBA00038887"/>
    </source>
</evidence>
<accession>A0ABV2AEQ9</accession>
<keyword evidence="8" id="KW-1185">Reference proteome</keyword>
<dbReference type="PANTHER" id="PTHR42742:SF3">
    <property type="entry name" value="FRUCTOKINASE"/>
    <property type="match status" value="1"/>
</dbReference>
<organism evidence="7 8">
    <name type="scientific">Bonamia ostreae</name>
    <dbReference type="NCBI Taxonomy" id="126728"/>
    <lineage>
        <taxon>Eukaryota</taxon>
        <taxon>Sar</taxon>
        <taxon>Rhizaria</taxon>
        <taxon>Endomyxa</taxon>
        <taxon>Ascetosporea</taxon>
        <taxon>Haplosporida</taxon>
        <taxon>Bonamia</taxon>
    </lineage>
</organism>
<dbReference type="InterPro" id="IPR043129">
    <property type="entry name" value="ATPase_NBD"/>
</dbReference>
<name>A0ABV2AEQ9_9EUKA</name>
<dbReference type="InterPro" id="IPR049874">
    <property type="entry name" value="ROK_cs"/>
</dbReference>
<sequence>MTDRHSALDSCVYITIGGGIGVGLSYKKSPFVGLSHTEGGHFKPRRYVNRVGETDDFEGTCDYHSDCVEGLSNAPSLAKRLGIEVDDLATVEDDHEIWDLFAHYIGELCATVVYMICPEVIVLGGGVMKRRSLFPRIRAKVLESLSGYIRLPRIIGLAFNDYAQKTVSTVTLCQRSMTTTLREWSDLC</sequence>
<keyword evidence="4" id="KW-0460">Magnesium</keyword>
<dbReference type="Gene3D" id="3.30.420.40">
    <property type="match status" value="1"/>
</dbReference>
<protein>
    <recommendedName>
        <fullName evidence="5">fructokinase</fullName>
        <ecNumber evidence="5">2.7.1.4</ecNumber>
    </recommendedName>
</protein>
<evidence type="ECO:0000256" key="4">
    <source>
        <dbReference type="ARBA" id="ARBA00022842"/>
    </source>
</evidence>
<keyword evidence="2" id="KW-0479">Metal-binding</keyword>
<evidence type="ECO:0000313" key="8">
    <source>
        <dbReference type="Proteomes" id="UP001439008"/>
    </source>
</evidence>
<evidence type="ECO:0000256" key="3">
    <source>
        <dbReference type="ARBA" id="ARBA00022833"/>
    </source>
</evidence>
<dbReference type="Pfam" id="PF00480">
    <property type="entry name" value="ROK"/>
    <property type="match status" value="1"/>
</dbReference>
<evidence type="ECO:0000256" key="2">
    <source>
        <dbReference type="ARBA" id="ARBA00022723"/>
    </source>
</evidence>
<evidence type="ECO:0000256" key="1">
    <source>
        <dbReference type="ARBA" id="ARBA00001946"/>
    </source>
</evidence>
<dbReference type="PANTHER" id="PTHR42742">
    <property type="entry name" value="TRANSCRIPTIONAL REPRESSOR MPRA"/>
    <property type="match status" value="1"/>
</dbReference>
<comment type="catalytic activity">
    <reaction evidence="6">
        <text>D-fructose + ATP = D-fructose 6-phosphate + ADP + H(+)</text>
        <dbReference type="Rhea" id="RHEA:16125"/>
        <dbReference type="ChEBI" id="CHEBI:15378"/>
        <dbReference type="ChEBI" id="CHEBI:30616"/>
        <dbReference type="ChEBI" id="CHEBI:37721"/>
        <dbReference type="ChEBI" id="CHEBI:61527"/>
        <dbReference type="ChEBI" id="CHEBI:456216"/>
        <dbReference type="EC" id="2.7.1.4"/>
    </reaction>
</comment>
<dbReference type="InterPro" id="IPR000600">
    <property type="entry name" value="ROK"/>
</dbReference>
<dbReference type="EMBL" id="JBDODL010000026">
    <property type="protein sequence ID" value="MES1918195.1"/>
    <property type="molecule type" value="Genomic_DNA"/>
</dbReference>
<dbReference type="InterPro" id="IPR051804">
    <property type="entry name" value="Carb_Metab_Reg_Kinase/Isom"/>
</dbReference>
<reference evidence="7 8" key="1">
    <citation type="journal article" date="2024" name="BMC Biol.">
        <title>Comparative genomics of Ascetosporea gives new insight into the evolutionary basis for animal parasitism in Rhizaria.</title>
        <authorList>
            <person name="Hiltunen Thoren M."/>
            <person name="Onut-Brannstrom I."/>
            <person name="Alfjorden A."/>
            <person name="Peckova H."/>
            <person name="Swords F."/>
            <person name="Hooper C."/>
            <person name="Holzer A.S."/>
            <person name="Bass D."/>
            <person name="Burki F."/>
        </authorList>
    </citation>
    <scope>NUCLEOTIDE SEQUENCE [LARGE SCALE GENOMIC DNA]</scope>
    <source>
        <strain evidence="7">20-A016</strain>
    </source>
</reference>